<proteinExistence type="predicted"/>
<evidence type="ECO:0000313" key="1">
    <source>
        <dbReference type="EMBL" id="KAI3795447.1"/>
    </source>
</evidence>
<protein>
    <submittedName>
        <fullName evidence="1">Uncharacterized protein</fullName>
    </submittedName>
</protein>
<reference evidence="1 2" key="2">
    <citation type="journal article" date="2022" name="Mol. Ecol. Resour.">
        <title>The genomes of chicory, endive, great burdock and yacon provide insights into Asteraceae paleo-polyploidization history and plant inulin production.</title>
        <authorList>
            <person name="Fan W."/>
            <person name="Wang S."/>
            <person name="Wang H."/>
            <person name="Wang A."/>
            <person name="Jiang F."/>
            <person name="Liu H."/>
            <person name="Zhao H."/>
            <person name="Xu D."/>
            <person name="Zhang Y."/>
        </authorList>
    </citation>
    <scope>NUCLEOTIDE SEQUENCE [LARGE SCALE GENOMIC DNA]</scope>
    <source>
        <strain evidence="2">cv. Yunnan</strain>
        <tissue evidence="1">Leaves</tissue>
    </source>
</reference>
<dbReference type="EMBL" id="CM042029">
    <property type="protein sequence ID" value="KAI3795447.1"/>
    <property type="molecule type" value="Genomic_DNA"/>
</dbReference>
<dbReference type="Proteomes" id="UP001056120">
    <property type="component" value="Linkage Group LG12"/>
</dbReference>
<evidence type="ECO:0000313" key="2">
    <source>
        <dbReference type="Proteomes" id="UP001056120"/>
    </source>
</evidence>
<comment type="caution">
    <text evidence="1">The sequence shown here is derived from an EMBL/GenBank/DDBJ whole genome shotgun (WGS) entry which is preliminary data.</text>
</comment>
<name>A0ACB9HKR9_9ASTR</name>
<gene>
    <name evidence="1" type="ORF">L1987_38102</name>
</gene>
<keyword evidence="2" id="KW-1185">Reference proteome</keyword>
<sequence length="105" mass="12007">MKECIEYLLQKNRNVLDLKDDRGWTPLRHAAYHNRWLATTKLLNVDYSLGYQELITEDGITTSAIHIAASLGHCETMKVLMNLCPGCSYFIDKEGRNILHVAVEN</sequence>
<accession>A0ACB9HKR9</accession>
<organism evidence="1 2">
    <name type="scientific">Smallanthus sonchifolius</name>
    <dbReference type="NCBI Taxonomy" id="185202"/>
    <lineage>
        <taxon>Eukaryota</taxon>
        <taxon>Viridiplantae</taxon>
        <taxon>Streptophyta</taxon>
        <taxon>Embryophyta</taxon>
        <taxon>Tracheophyta</taxon>
        <taxon>Spermatophyta</taxon>
        <taxon>Magnoliopsida</taxon>
        <taxon>eudicotyledons</taxon>
        <taxon>Gunneridae</taxon>
        <taxon>Pentapetalae</taxon>
        <taxon>asterids</taxon>
        <taxon>campanulids</taxon>
        <taxon>Asterales</taxon>
        <taxon>Asteraceae</taxon>
        <taxon>Asteroideae</taxon>
        <taxon>Heliantheae alliance</taxon>
        <taxon>Millerieae</taxon>
        <taxon>Smallanthus</taxon>
    </lineage>
</organism>
<reference evidence="2" key="1">
    <citation type="journal article" date="2022" name="Mol. Ecol. Resour.">
        <title>The genomes of chicory, endive, great burdock and yacon provide insights into Asteraceae palaeo-polyploidization history and plant inulin production.</title>
        <authorList>
            <person name="Fan W."/>
            <person name="Wang S."/>
            <person name="Wang H."/>
            <person name="Wang A."/>
            <person name="Jiang F."/>
            <person name="Liu H."/>
            <person name="Zhao H."/>
            <person name="Xu D."/>
            <person name="Zhang Y."/>
        </authorList>
    </citation>
    <scope>NUCLEOTIDE SEQUENCE [LARGE SCALE GENOMIC DNA]</scope>
    <source>
        <strain evidence="2">cv. Yunnan</strain>
    </source>
</reference>